<comment type="caution">
    <text evidence="1">The sequence shown here is derived from an EMBL/GenBank/DDBJ whole genome shotgun (WGS) entry which is preliminary data.</text>
</comment>
<protein>
    <submittedName>
        <fullName evidence="1">Uncharacterized protein</fullName>
    </submittedName>
</protein>
<name>A0A8T2ZDR8_POPDE</name>
<reference evidence="1" key="1">
    <citation type="journal article" date="2021" name="J. Hered.">
        <title>Genome Assembly of Salicaceae Populus deltoides (Eastern Cottonwood) I-69 Based on Nanopore Sequencing and Hi-C Technologies.</title>
        <authorList>
            <person name="Bai S."/>
            <person name="Wu H."/>
            <person name="Zhang J."/>
            <person name="Pan Z."/>
            <person name="Zhao W."/>
            <person name="Li Z."/>
            <person name="Tong C."/>
        </authorList>
    </citation>
    <scope>NUCLEOTIDE SEQUENCE</scope>
    <source>
        <tissue evidence="1">Leaf</tissue>
    </source>
</reference>
<dbReference type="GO" id="GO:0010027">
    <property type="term" value="P:thylakoid membrane organization"/>
    <property type="evidence" value="ECO:0007669"/>
    <property type="project" value="TreeGrafter"/>
</dbReference>
<organism evidence="1 2">
    <name type="scientific">Populus deltoides</name>
    <name type="common">Eastern poplar</name>
    <name type="synonym">Eastern cottonwood</name>
    <dbReference type="NCBI Taxonomy" id="3696"/>
    <lineage>
        <taxon>Eukaryota</taxon>
        <taxon>Viridiplantae</taxon>
        <taxon>Streptophyta</taxon>
        <taxon>Embryophyta</taxon>
        <taxon>Tracheophyta</taxon>
        <taxon>Spermatophyta</taxon>
        <taxon>Magnoliopsida</taxon>
        <taxon>eudicotyledons</taxon>
        <taxon>Gunneridae</taxon>
        <taxon>Pentapetalae</taxon>
        <taxon>rosids</taxon>
        <taxon>fabids</taxon>
        <taxon>Malpighiales</taxon>
        <taxon>Salicaceae</taxon>
        <taxon>Saliceae</taxon>
        <taxon>Populus</taxon>
    </lineage>
</organism>
<sequence length="131" mass="14114">MERTRLKLETPIVIAERLLSACETLVNQDCQYAKQDLTSATEIIDCVKECATELENESISWRRKTMLRGKVTMPATSKIQNDIIGPALTGAQFLGTFGRVGAANLSASLLTSVLPTTLEDLLVLGLCTAGG</sequence>
<proteinExistence type="predicted"/>
<gene>
    <name evidence="1" type="ORF">H0E87_004106</name>
</gene>
<dbReference type="EMBL" id="JACEGQ020000002">
    <property type="protein sequence ID" value="KAH8515508.1"/>
    <property type="molecule type" value="Genomic_DNA"/>
</dbReference>
<dbReference type="PANTHER" id="PTHR43681">
    <property type="entry name" value="TRANSMEMBRANE GTPASE FZO"/>
    <property type="match status" value="1"/>
</dbReference>
<dbReference type="Proteomes" id="UP000807159">
    <property type="component" value="Chromosome 2"/>
</dbReference>
<dbReference type="AlphaFoldDB" id="A0A8T2ZDR8"/>
<evidence type="ECO:0000313" key="2">
    <source>
        <dbReference type="Proteomes" id="UP000807159"/>
    </source>
</evidence>
<keyword evidence="2" id="KW-1185">Reference proteome</keyword>
<dbReference type="PANTHER" id="PTHR43681:SF1">
    <property type="entry name" value="SARCALUMENIN"/>
    <property type="match status" value="1"/>
</dbReference>
<evidence type="ECO:0000313" key="1">
    <source>
        <dbReference type="EMBL" id="KAH8515508.1"/>
    </source>
</evidence>
<dbReference type="InterPro" id="IPR051943">
    <property type="entry name" value="TRAFAC_Dynamin-like_GTPase"/>
</dbReference>
<dbReference type="GO" id="GO:0031969">
    <property type="term" value="C:chloroplast membrane"/>
    <property type="evidence" value="ECO:0007669"/>
    <property type="project" value="TreeGrafter"/>
</dbReference>
<accession>A0A8T2ZDR8</accession>